<accession>A0A1K2I2N7</accession>
<sequence>MPAFSAPMSTAGLFLLLTLAAVPVAQAQGFGDGSATSNPDLLAPGSCIACASDVAPLEAGPAYTYWSLGLRGAYVVDNQGSSFETLVLPSVGMGMEGGRRSYTLGAGAELSKATDEPARINYLWGAVDGTYKLDSLTRFEGGLDLNVGQSSINEPWQQDDVANASVEIALDGEGAIIRDLGRFTLTARGTGGRSVYGPNGLSDGSSLSMDHKNNWRAGGGLRLGYALTPIIGVFGDVSGSRQMFDTPSPTLGVRQDNDTYVAKAGVTANWENHLEIEYAVGLGLRRFTDESLSDVASTQYEARLTYTPNVLTTVTAEAYFGLGDETVTSAETTPIEANLLVGVAHTLNPTLTLRGSARYDWEQKVGGTEPDSEYALGVGADYIVNPRTTITADYTYINGIRGLNPPDVEHRAVVGLTFTK</sequence>
<dbReference type="Gene3D" id="2.40.160.10">
    <property type="entry name" value="Porin"/>
    <property type="match status" value="1"/>
</dbReference>
<dbReference type="SUPFAM" id="SSF56935">
    <property type="entry name" value="Porins"/>
    <property type="match status" value="1"/>
</dbReference>
<feature type="chain" id="PRO_5012498770" evidence="1">
    <location>
        <begin position="28"/>
        <end position="420"/>
    </location>
</feature>
<proteinExistence type="predicted"/>
<dbReference type="Pfam" id="PF10082">
    <property type="entry name" value="BBP2_2"/>
    <property type="match status" value="1"/>
</dbReference>
<name>A0A1K2I2N7_9HYPH</name>
<dbReference type="AlphaFoldDB" id="A0A1K2I2N7"/>
<gene>
    <name evidence="2" type="ORF">SAMN02983003_3837</name>
</gene>
<evidence type="ECO:0000313" key="2">
    <source>
        <dbReference type="EMBL" id="SFZ86646.1"/>
    </source>
</evidence>
<dbReference type="STRING" id="665118.SAMN02983003_3837"/>
<evidence type="ECO:0000313" key="3">
    <source>
        <dbReference type="Proteomes" id="UP000183447"/>
    </source>
</evidence>
<keyword evidence="1" id="KW-0732">Signal</keyword>
<evidence type="ECO:0000256" key="1">
    <source>
        <dbReference type="SAM" id="SignalP"/>
    </source>
</evidence>
<dbReference type="RefSeq" id="WP_072346534.1">
    <property type="nucleotide sequence ID" value="NZ_FPKU01000004.1"/>
</dbReference>
<dbReference type="Proteomes" id="UP000183447">
    <property type="component" value="Unassembled WGS sequence"/>
</dbReference>
<protein>
    <submittedName>
        <fullName evidence="2">Putative beta-barrel porin 2</fullName>
    </submittedName>
</protein>
<feature type="signal peptide" evidence="1">
    <location>
        <begin position="1"/>
        <end position="27"/>
    </location>
</feature>
<organism evidence="2 3">
    <name type="scientific">Devosia enhydra</name>
    <dbReference type="NCBI Taxonomy" id="665118"/>
    <lineage>
        <taxon>Bacteria</taxon>
        <taxon>Pseudomonadati</taxon>
        <taxon>Pseudomonadota</taxon>
        <taxon>Alphaproteobacteria</taxon>
        <taxon>Hyphomicrobiales</taxon>
        <taxon>Devosiaceae</taxon>
        <taxon>Devosia</taxon>
    </lineage>
</organism>
<keyword evidence="3" id="KW-1185">Reference proteome</keyword>
<reference evidence="2 3" key="1">
    <citation type="submission" date="2016-11" db="EMBL/GenBank/DDBJ databases">
        <authorList>
            <person name="Jaros S."/>
            <person name="Januszkiewicz K."/>
            <person name="Wedrychowicz H."/>
        </authorList>
    </citation>
    <scope>NUCLEOTIDE SEQUENCE [LARGE SCALE GENOMIC DNA]</scope>
    <source>
        <strain evidence="2 3">ATCC 23634</strain>
    </source>
</reference>
<dbReference type="InterPro" id="IPR018759">
    <property type="entry name" value="BBP2_2"/>
</dbReference>
<dbReference type="EMBL" id="FPKU01000004">
    <property type="protein sequence ID" value="SFZ86646.1"/>
    <property type="molecule type" value="Genomic_DNA"/>
</dbReference>
<dbReference type="InterPro" id="IPR023614">
    <property type="entry name" value="Porin_dom_sf"/>
</dbReference>